<accession>A0A0D6GIS9</accession>
<evidence type="ECO:0000313" key="1">
    <source>
        <dbReference type="EMBL" id="CAB0610334.1"/>
    </source>
</evidence>
<reference evidence="1" key="1">
    <citation type="submission" date="2020-02" db="EMBL/GenBank/DDBJ databases">
        <authorList>
            <person name="Brisse S."/>
        </authorList>
    </citation>
    <scope>NUCLEOTIDE SEQUENCE [LARGE SCALE GENOMIC DNA]</scope>
    <source>
        <strain evidence="1">CIP107547</strain>
    </source>
</reference>
<gene>
    <name evidence="1" type="ORF">CIP107547_01728</name>
</gene>
<sequence>MIISTDLQLLISPMQWDQVASEIAQQLSAVGYNVTDIRAEVIDLTCEPDNMLVNQWQQEHGTTPTSEQLHRVVITGEFDGELRKATECVVRQLPEGSYWYGTSLVGEIEPSVTAACAWQADV</sequence>
<name>A0A0D6GIS9_CORDP</name>
<comment type="caution">
    <text evidence="1">The sequence shown here is derived from an EMBL/GenBank/DDBJ whole genome shotgun (WGS) entry which is preliminary data.</text>
</comment>
<dbReference type="RefSeq" id="WP_041740524.1">
    <property type="nucleotide sequence ID" value="NZ_CP040520.1"/>
</dbReference>
<dbReference type="KEGG" id="cdip:ERS451417_01544"/>
<dbReference type="EMBL" id="CADDAV010000020">
    <property type="protein sequence ID" value="CAB0610334.1"/>
    <property type="molecule type" value="Genomic_DNA"/>
</dbReference>
<dbReference type="AlphaFoldDB" id="A0A0D6GIS9"/>
<dbReference type="Proteomes" id="UP000480222">
    <property type="component" value="Unassembled WGS sequence"/>
</dbReference>
<proteinExistence type="predicted"/>
<organism evidence="1">
    <name type="scientific">Corynebacterium diphtheriae</name>
    <dbReference type="NCBI Taxonomy" id="1717"/>
    <lineage>
        <taxon>Bacteria</taxon>
        <taxon>Bacillati</taxon>
        <taxon>Actinomycetota</taxon>
        <taxon>Actinomycetes</taxon>
        <taxon>Mycobacteriales</taxon>
        <taxon>Corynebacteriaceae</taxon>
        <taxon>Corynebacterium</taxon>
    </lineage>
</organism>
<dbReference type="GeneID" id="29421331"/>
<protein>
    <submittedName>
        <fullName evidence="1">Uncharacterized protein</fullName>
    </submittedName>
</protein>